<dbReference type="AlphaFoldDB" id="W0FTP7"/>
<dbReference type="EMBL" id="KF501372">
    <property type="protein sequence ID" value="AHF46205.1"/>
    <property type="molecule type" value="Genomic_DNA"/>
</dbReference>
<keyword evidence="2" id="KW-0614">Plasmid</keyword>
<gene>
    <name evidence="2" type="ORF">pZL1.40</name>
</gene>
<dbReference type="InterPro" id="IPR027417">
    <property type="entry name" value="P-loop_NTPase"/>
</dbReference>
<protein>
    <submittedName>
        <fullName evidence="2">Type IV secretory pathway VirB4 protein-like protein</fullName>
    </submittedName>
</protein>
<name>W0FTP7_9ACTN</name>
<geneLocation type="plasmid" evidence="2">
    <name>pZL1</name>
</geneLocation>
<accession>W0FTP7</accession>
<proteinExistence type="predicted"/>
<organism evidence="2">
    <name type="scientific">Streptomyces sp. 14R-10</name>
    <dbReference type="NCBI Taxonomy" id="1442159"/>
    <lineage>
        <taxon>Bacteria</taxon>
        <taxon>Bacillati</taxon>
        <taxon>Actinomycetota</taxon>
        <taxon>Actinomycetes</taxon>
        <taxon>Kitasatosporales</taxon>
        <taxon>Streptomycetaceae</taxon>
        <taxon>Streptomyces</taxon>
    </lineage>
</organism>
<evidence type="ECO:0000256" key="1">
    <source>
        <dbReference type="SAM" id="MobiDB-lite"/>
    </source>
</evidence>
<evidence type="ECO:0000313" key="2">
    <source>
        <dbReference type="EMBL" id="AHF46205.1"/>
    </source>
</evidence>
<dbReference type="Gene3D" id="3.40.50.300">
    <property type="entry name" value="P-loop containing nucleotide triphosphate hydrolases"/>
    <property type="match status" value="2"/>
</dbReference>
<reference evidence="2" key="1">
    <citation type="submission" date="2013-08" db="EMBL/GenBank/DDBJ databases">
        <title>Two distinct conjugal transfer systems on Streptomyces plasmid pZL1.</title>
        <authorList>
            <person name="Zhao L."/>
            <person name="Zhong L."/>
            <person name="Qin Z."/>
        </authorList>
    </citation>
    <scope>NUCLEOTIDE SEQUENCE</scope>
    <source>
        <strain evidence="2">14R-10</strain>
        <plasmid evidence="2">pZL1</plasmid>
    </source>
</reference>
<dbReference type="SUPFAM" id="SSF52540">
    <property type="entry name" value="P-loop containing nucleoside triphosphate hydrolases"/>
    <property type="match status" value="1"/>
</dbReference>
<feature type="compositionally biased region" description="Low complexity" evidence="1">
    <location>
        <begin position="33"/>
        <end position="43"/>
    </location>
</feature>
<sequence>MRRTPGGRLVRGPGDPARVGCPGRRVHRRRPAARPGPARPTGGHLMSFPFRRGDGSDTKLKASRLGDFLDDMEEVPVPKQLSARELRRSRLLESPEAAMRIAPRKGWATPFAGRAASIAKAEVFRADTERASGIYPFLHAASLPAIGVYMGWNTLTMQAFSAHPAAWVKEGLATNPNVMITGIPGSGKSAHIKALCFRLMALGHRTLIAGDVKGEYKGLCEHLGVEPVRLGPGLPGRLNPLDAGPLGYDLENIKDRAVLQARLQEIHRRRLTLLKALLELQLKRNLRPQEEECLDVAVREVTGELYGQSNLSVPTLPLVYAKLRDPSEAMARELRVRDDDIQLAREHMASLRSALGGMITGHLGGLFDEQTSIGLDWDAPIQSVDISALEQYGDETVAMVLTCVSSWAQSAIDRPGERPWIVVRDELWRQMRSGGAAMVRKIDADLRLSRATGTIQLLATHRLSDFESVGAAGSEAVAIAKDLIASCETRIQLAQDTKPLQITREAIGLTDAECELIGSWGAGQRGRALWKVGRGGGSHAVQLMLSHTEKALFETDERMVV</sequence>
<feature type="region of interest" description="Disordered" evidence="1">
    <location>
        <begin position="1"/>
        <end position="54"/>
    </location>
</feature>